<evidence type="ECO:0000313" key="3">
    <source>
        <dbReference type="Proteomes" id="UP000231912"/>
    </source>
</evidence>
<keyword evidence="1" id="KW-0472">Membrane</keyword>
<reference evidence="2 3" key="1">
    <citation type="submission" date="2017-07" db="EMBL/GenBank/DDBJ databases">
        <title>Leptospira spp. isolated from tropical soils.</title>
        <authorList>
            <person name="Thibeaux R."/>
            <person name="Iraola G."/>
            <person name="Ferres I."/>
            <person name="Bierque E."/>
            <person name="Girault D."/>
            <person name="Soupe-Gilbert M.-E."/>
            <person name="Picardeau M."/>
            <person name="Goarant C."/>
        </authorList>
    </citation>
    <scope>NUCLEOTIDE SEQUENCE [LARGE SCALE GENOMIC DNA]</scope>
    <source>
        <strain evidence="2 3">FH2-C-A2</strain>
    </source>
</reference>
<dbReference type="InterPro" id="IPR013320">
    <property type="entry name" value="ConA-like_dom_sf"/>
</dbReference>
<keyword evidence="1" id="KW-1133">Transmembrane helix</keyword>
<comment type="caution">
    <text evidence="2">The sequence shown here is derived from an EMBL/GenBank/DDBJ whole genome shotgun (WGS) entry which is preliminary data.</text>
</comment>
<feature type="transmembrane region" description="Helical" evidence="1">
    <location>
        <begin position="6"/>
        <end position="24"/>
    </location>
</feature>
<organism evidence="2 3">
    <name type="scientific">Leptospira wolffii</name>
    <dbReference type="NCBI Taxonomy" id="409998"/>
    <lineage>
        <taxon>Bacteria</taxon>
        <taxon>Pseudomonadati</taxon>
        <taxon>Spirochaetota</taxon>
        <taxon>Spirochaetia</taxon>
        <taxon>Leptospirales</taxon>
        <taxon>Leptospiraceae</taxon>
        <taxon>Leptospira</taxon>
    </lineage>
</organism>
<proteinExistence type="predicted"/>
<dbReference type="Proteomes" id="UP000231912">
    <property type="component" value="Unassembled WGS sequence"/>
</dbReference>
<dbReference type="RefSeq" id="WP_100759700.1">
    <property type="nucleotide sequence ID" value="NZ_NPDT01000007.1"/>
</dbReference>
<gene>
    <name evidence="2" type="ORF">CH371_15495</name>
</gene>
<protein>
    <submittedName>
        <fullName evidence="2">Uncharacterized protein</fullName>
    </submittedName>
</protein>
<dbReference type="SUPFAM" id="SSF49899">
    <property type="entry name" value="Concanavalin A-like lectins/glucanases"/>
    <property type="match status" value="1"/>
</dbReference>
<keyword evidence="1" id="KW-0812">Transmembrane</keyword>
<evidence type="ECO:0000313" key="2">
    <source>
        <dbReference type="EMBL" id="PJZ64907.1"/>
    </source>
</evidence>
<name>A0A2M9Z965_9LEPT</name>
<evidence type="ECO:0000256" key="1">
    <source>
        <dbReference type="SAM" id="Phobius"/>
    </source>
</evidence>
<sequence>MLLRRIYLIALFLGFYNCGAYLLTDRLLFSEESKQPQGIAKILLATMNVGLIHYWPLDGDANDRVGSLHLSPSGTTGPTITSDHNGLPGGAFHYDGINAGHDSGATGEPILTGTASFTLSAWVRGKFPQTGSGSTGIFLGQGDGLGLQFYALTSVCTNRIRAYSTTGGSGSIDVSSPCFMYFDDVWYHVTLTWDLPTNTASLYVNNNLILSTVFNPNQVPWSSASPFTLGYGTIAGYFHNGDIDEVRVYDRVVPPFFFYF</sequence>
<dbReference type="AlphaFoldDB" id="A0A2M9Z965"/>
<accession>A0A2M9Z965</accession>
<dbReference type="Pfam" id="PF13385">
    <property type="entry name" value="Laminin_G_3"/>
    <property type="match status" value="1"/>
</dbReference>
<dbReference type="Gene3D" id="2.60.120.200">
    <property type="match status" value="1"/>
</dbReference>
<dbReference type="EMBL" id="NPDT01000007">
    <property type="protein sequence ID" value="PJZ64907.1"/>
    <property type="molecule type" value="Genomic_DNA"/>
</dbReference>